<feature type="compositionally biased region" description="Basic and acidic residues" evidence="1">
    <location>
        <begin position="177"/>
        <end position="207"/>
    </location>
</feature>
<dbReference type="RefSeq" id="WP_015613650.1">
    <property type="nucleotide sequence ID" value="NC_021182.1"/>
</dbReference>
<dbReference type="STRING" id="86416.Clopa_0259"/>
<dbReference type="eggNOG" id="COG3087">
    <property type="taxonomic scope" value="Bacteria"/>
</dbReference>
<sequence length="612" mass="70814">MSQKKKYSRYFIILQEDEKGYGLASDKAPTGYAKLEVRNNKCKVSFYVQNLKKEMKPYYILLICDKKDEKKLVKLGELNIDNTGRAEVSREFTPENIAASGVSVDKISGAAVIRSVDRNVISVLNGFSVTDIPGDWKKYTLIDNVQKRDKEESEIKDTSIDDNKDRSFDEYEKRIEKIKEEDSKEQFEERERYREEMSQNGEEHTDINEPIGIRSSEELDDKEENLQDSNGENSDDIRNFKKHKHWKHESNKDNKANSKIKPIIEKGNKDNKDKKDNKDNKVSQPNKINEPNKASQPNKVSEPNKASQPNKVGEPNKSGQVNKVGESNKISEPNKSSVPNKVNTKIENQGTKGFKVEQKPNNNANKELKYKSNSYKQRLEDIDDTEINNNELGYNINQNEEDNISEERDVLSNNLGSFYNSIVSKDNINLNNNTGVNNNLNNDINSNNYTNVNNNEKIQFDNNQKSNDDPKTKSAKFFQGLTKNLQQWNDDFQDLSKSQWYNIPVKSIEDMYKASSYNRYTILYYPMISYFPYIIRHGHYLFGYKYDKDGKVKYIVYGIPGTKAHYDQPFGGKFGFVSWVQGKNHKGKYGNMGYWLLFYDFRKSVIVIPVNK</sequence>
<dbReference type="OrthoDB" id="1705475at2"/>
<protein>
    <recommendedName>
        <fullName evidence="4">Transmembrane protein</fullName>
    </recommendedName>
</protein>
<evidence type="ECO:0008006" key="4">
    <source>
        <dbReference type="Google" id="ProtNLM"/>
    </source>
</evidence>
<dbReference type="KEGG" id="cpas:Clopa_0259"/>
<organism evidence="2 3">
    <name type="scientific">Clostridium pasteurianum BC1</name>
    <dbReference type="NCBI Taxonomy" id="86416"/>
    <lineage>
        <taxon>Bacteria</taxon>
        <taxon>Bacillati</taxon>
        <taxon>Bacillota</taxon>
        <taxon>Clostridia</taxon>
        <taxon>Eubacteriales</taxon>
        <taxon>Clostridiaceae</taxon>
        <taxon>Clostridium</taxon>
    </lineage>
</organism>
<keyword evidence="3" id="KW-1185">Reference proteome</keyword>
<accession>R4JYF3</accession>
<name>R4JYF3_CLOPA</name>
<feature type="region of interest" description="Disordered" evidence="1">
    <location>
        <begin position="177"/>
        <end position="364"/>
    </location>
</feature>
<dbReference type="eggNOG" id="COG4547">
    <property type="taxonomic scope" value="Bacteria"/>
</dbReference>
<evidence type="ECO:0000313" key="2">
    <source>
        <dbReference type="EMBL" id="AGK95323.1"/>
    </source>
</evidence>
<evidence type="ECO:0000256" key="1">
    <source>
        <dbReference type="SAM" id="MobiDB-lite"/>
    </source>
</evidence>
<reference evidence="2 3" key="1">
    <citation type="submission" date="2012-01" db="EMBL/GenBank/DDBJ databases">
        <title>Complete sequence of chromosome of Clostridium pasteurianum BC1.</title>
        <authorList>
            <consortium name="US DOE Joint Genome Institute"/>
            <person name="Lucas S."/>
            <person name="Han J."/>
            <person name="Lapidus A."/>
            <person name="Cheng J.-F."/>
            <person name="Goodwin L."/>
            <person name="Pitluck S."/>
            <person name="Peters L."/>
            <person name="Mikhailova N."/>
            <person name="Teshima H."/>
            <person name="Detter J.C."/>
            <person name="Han C."/>
            <person name="Tapia R."/>
            <person name="Land M."/>
            <person name="Hauser L."/>
            <person name="Kyrpides N."/>
            <person name="Ivanova N."/>
            <person name="Pagani I."/>
            <person name="Dunn J."/>
            <person name="Taghavi S."/>
            <person name="Francis A."/>
            <person name="van der Lelie D."/>
            <person name="Woyke T."/>
        </authorList>
    </citation>
    <scope>NUCLEOTIDE SEQUENCE [LARGE SCALE GENOMIC DNA]</scope>
    <source>
        <strain evidence="2 3">BC1</strain>
    </source>
</reference>
<dbReference type="PATRIC" id="fig|86416.3.peg.233"/>
<dbReference type="HOGENOM" id="CLU_032034_0_0_9"/>
<dbReference type="Proteomes" id="UP000013523">
    <property type="component" value="Chromosome"/>
</dbReference>
<evidence type="ECO:0000313" key="3">
    <source>
        <dbReference type="Proteomes" id="UP000013523"/>
    </source>
</evidence>
<feature type="compositionally biased region" description="Polar residues" evidence="1">
    <location>
        <begin position="282"/>
        <end position="310"/>
    </location>
</feature>
<feature type="compositionally biased region" description="Polar residues" evidence="1">
    <location>
        <begin position="328"/>
        <end position="351"/>
    </location>
</feature>
<dbReference type="AlphaFoldDB" id="R4JYF3"/>
<feature type="compositionally biased region" description="Basic and acidic residues" evidence="1">
    <location>
        <begin position="248"/>
        <end position="281"/>
    </location>
</feature>
<dbReference type="EMBL" id="CP003261">
    <property type="protein sequence ID" value="AGK95323.1"/>
    <property type="molecule type" value="Genomic_DNA"/>
</dbReference>
<proteinExistence type="predicted"/>
<gene>
    <name evidence="2" type="ORF">Clopa_0259</name>
</gene>